<comment type="similarity">
    <text evidence="2">Belongs to the TMEM19 family.</text>
</comment>
<keyword evidence="4 6" id="KW-1133">Transmembrane helix</keyword>
<dbReference type="Proteomes" id="UP000279911">
    <property type="component" value="Unassembled WGS sequence"/>
</dbReference>
<evidence type="ECO:0000256" key="3">
    <source>
        <dbReference type="ARBA" id="ARBA00022692"/>
    </source>
</evidence>
<evidence type="ECO:0000256" key="2">
    <source>
        <dbReference type="ARBA" id="ARBA00009012"/>
    </source>
</evidence>
<feature type="transmembrane region" description="Helical" evidence="6">
    <location>
        <begin position="190"/>
        <end position="212"/>
    </location>
</feature>
<sequence>MKGSSLLETDQLLAVAFIALIAAASVYFKLLKTSGAFAAFVTGLLVWIGFGINGLLLMGIFFLTSSLLSRYKRKKKEELGEIHEKGSARDWVQVAANGGTGAIAGLANFIEPNFIWLIMFAIALASANADTWASELGVLSKKQPMSVKAFKRVPRGTSGAVSGFGTLASVAASLLIATSAYSLFEIEPAWVFGIFFGGMAGTALDTLMGAYFQAGFKCAECGLHTEKTVHCAKITEKVSGYAVINNDAVNFLSCFTAAILGMIVYMVL</sequence>
<evidence type="ECO:0000256" key="1">
    <source>
        <dbReference type="ARBA" id="ARBA00004141"/>
    </source>
</evidence>
<feature type="transmembrane region" description="Helical" evidence="6">
    <location>
        <begin position="248"/>
        <end position="267"/>
    </location>
</feature>
<dbReference type="EMBL" id="RSFW01000012">
    <property type="protein sequence ID" value="RSD27443.1"/>
    <property type="molecule type" value="Genomic_DNA"/>
</dbReference>
<evidence type="ECO:0000256" key="5">
    <source>
        <dbReference type="ARBA" id="ARBA00023136"/>
    </source>
</evidence>
<keyword evidence="5 6" id="KW-0472">Membrane</keyword>
<dbReference type="InterPro" id="IPR002794">
    <property type="entry name" value="DUF92_TMEM19"/>
</dbReference>
<evidence type="ECO:0000313" key="8">
    <source>
        <dbReference type="Proteomes" id="UP000279911"/>
    </source>
</evidence>
<evidence type="ECO:0000256" key="6">
    <source>
        <dbReference type="SAM" id="Phobius"/>
    </source>
</evidence>
<accession>A0A427TSX3</accession>
<evidence type="ECO:0000256" key="4">
    <source>
        <dbReference type="ARBA" id="ARBA00022989"/>
    </source>
</evidence>
<dbReference type="Pfam" id="PF01940">
    <property type="entry name" value="DUF92"/>
    <property type="match status" value="1"/>
</dbReference>
<reference evidence="8" key="1">
    <citation type="submission" date="2018-12" db="EMBL/GenBank/DDBJ databases">
        <title>Bacillus chawlae sp. nov., Bacillus glennii sp. nov., and Bacillus saganii sp. nov. Isolated from the Vehicle Assembly Building at Kennedy Space Center where the Viking Spacecraft were Assembled.</title>
        <authorList>
            <person name="Seuylemezian A."/>
            <person name="Vaishampayan P."/>
        </authorList>
    </citation>
    <scope>NUCLEOTIDE SEQUENCE [LARGE SCALE GENOMIC DNA]</scope>
    <source>
        <strain evidence="8">DSM 13966</strain>
    </source>
</reference>
<protein>
    <submittedName>
        <fullName evidence="7">DUF92 domain-containing protein</fullName>
    </submittedName>
</protein>
<organism evidence="7 8">
    <name type="scientific">Mesobacillus subterraneus</name>
    <dbReference type="NCBI Taxonomy" id="285983"/>
    <lineage>
        <taxon>Bacteria</taxon>
        <taxon>Bacillati</taxon>
        <taxon>Bacillota</taxon>
        <taxon>Bacilli</taxon>
        <taxon>Bacillales</taxon>
        <taxon>Bacillaceae</taxon>
        <taxon>Mesobacillus</taxon>
    </lineage>
</organism>
<keyword evidence="3 6" id="KW-0812">Transmembrane</keyword>
<evidence type="ECO:0000313" key="7">
    <source>
        <dbReference type="EMBL" id="RSD27443.1"/>
    </source>
</evidence>
<feature type="transmembrane region" description="Helical" evidence="6">
    <location>
        <begin position="160"/>
        <end position="184"/>
    </location>
</feature>
<dbReference type="PANTHER" id="PTHR13353">
    <property type="entry name" value="TRANSMEMBRANE PROTEIN 19"/>
    <property type="match status" value="1"/>
</dbReference>
<name>A0A427TSX3_9BACI</name>
<dbReference type="GO" id="GO:0016020">
    <property type="term" value="C:membrane"/>
    <property type="evidence" value="ECO:0007669"/>
    <property type="project" value="UniProtKB-SubCell"/>
</dbReference>
<feature type="transmembrane region" description="Helical" evidence="6">
    <location>
        <begin position="36"/>
        <end position="69"/>
    </location>
</feature>
<proteinExistence type="inferred from homology"/>
<dbReference type="PANTHER" id="PTHR13353:SF5">
    <property type="entry name" value="TRANSMEMBRANE PROTEIN 19"/>
    <property type="match status" value="1"/>
</dbReference>
<comment type="caution">
    <text evidence="7">The sequence shown here is derived from an EMBL/GenBank/DDBJ whole genome shotgun (WGS) entry which is preliminary data.</text>
</comment>
<gene>
    <name evidence="7" type="ORF">EJA10_10220</name>
</gene>
<dbReference type="OrthoDB" id="9808500at2"/>
<feature type="transmembrane region" description="Helical" evidence="6">
    <location>
        <begin position="12"/>
        <end position="30"/>
    </location>
</feature>
<comment type="subcellular location">
    <subcellularLocation>
        <location evidence="1">Membrane</location>
        <topology evidence="1">Multi-pass membrane protein</topology>
    </subcellularLocation>
</comment>
<dbReference type="AlphaFoldDB" id="A0A427TSX3"/>